<dbReference type="AlphaFoldDB" id="M7ZUJ2"/>
<reference evidence="1" key="1">
    <citation type="journal article" date="2013" name="Nature">
        <title>Draft genome of the wheat A-genome progenitor Triticum urartu.</title>
        <authorList>
            <person name="Ling H.Q."/>
            <person name="Zhao S."/>
            <person name="Liu D."/>
            <person name="Wang J."/>
            <person name="Sun H."/>
            <person name="Zhang C."/>
            <person name="Fan H."/>
            <person name="Li D."/>
            <person name="Dong L."/>
            <person name="Tao Y."/>
            <person name="Gao C."/>
            <person name="Wu H."/>
            <person name="Li Y."/>
            <person name="Cui Y."/>
            <person name="Guo X."/>
            <person name="Zheng S."/>
            <person name="Wang B."/>
            <person name="Yu K."/>
            <person name="Liang Q."/>
            <person name="Yang W."/>
            <person name="Lou X."/>
            <person name="Chen J."/>
            <person name="Feng M."/>
            <person name="Jian J."/>
            <person name="Zhang X."/>
            <person name="Luo G."/>
            <person name="Jiang Y."/>
            <person name="Liu J."/>
            <person name="Wang Z."/>
            <person name="Sha Y."/>
            <person name="Zhang B."/>
            <person name="Wu H."/>
            <person name="Tang D."/>
            <person name="Shen Q."/>
            <person name="Xue P."/>
            <person name="Zou S."/>
            <person name="Wang X."/>
            <person name="Liu X."/>
            <person name="Wang F."/>
            <person name="Yang Y."/>
            <person name="An X."/>
            <person name="Dong Z."/>
            <person name="Zhang K."/>
            <person name="Zhang X."/>
            <person name="Luo M.C."/>
            <person name="Dvorak J."/>
            <person name="Tong Y."/>
            <person name="Wang J."/>
            <person name="Yang H."/>
            <person name="Li Z."/>
            <person name="Wang D."/>
            <person name="Zhang A."/>
            <person name="Wang J."/>
        </authorList>
    </citation>
    <scope>NUCLEOTIDE SEQUENCE</scope>
</reference>
<proteinExistence type="predicted"/>
<organism evidence="1">
    <name type="scientific">Triticum urartu</name>
    <name type="common">Red wild einkorn</name>
    <name type="synonym">Crithodium urartu</name>
    <dbReference type="NCBI Taxonomy" id="4572"/>
    <lineage>
        <taxon>Eukaryota</taxon>
        <taxon>Viridiplantae</taxon>
        <taxon>Streptophyta</taxon>
        <taxon>Embryophyta</taxon>
        <taxon>Tracheophyta</taxon>
        <taxon>Spermatophyta</taxon>
        <taxon>Magnoliopsida</taxon>
        <taxon>Liliopsida</taxon>
        <taxon>Poales</taxon>
        <taxon>Poaceae</taxon>
        <taxon>BOP clade</taxon>
        <taxon>Pooideae</taxon>
        <taxon>Triticodae</taxon>
        <taxon>Triticeae</taxon>
        <taxon>Triticinae</taxon>
        <taxon>Triticum</taxon>
    </lineage>
</organism>
<evidence type="ECO:0000313" key="1">
    <source>
        <dbReference type="EMBL" id="EMS56020.1"/>
    </source>
</evidence>
<dbReference type="EMBL" id="KD163921">
    <property type="protein sequence ID" value="EMS56020.1"/>
    <property type="molecule type" value="Genomic_DNA"/>
</dbReference>
<accession>M7ZUJ2</accession>
<gene>
    <name evidence="1" type="ORF">TRIUR3_13222</name>
</gene>
<protein>
    <submittedName>
        <fullName evidence="1">Uncharacterized protein</fullName>
    </submittedName>
</protein>
<name>M7ZUJ2_TRIUA</name>
<sequence length="120" mass="13609">METMMAELLDVLARRMETGGRGIDDDDDDREFGLVQVVGYERGRGDLGTRVTREREGSSGHQVGAGLLTLALSNTWWDVMSFEVSAEIIPASTCKDWCKIWSKVWCKDWCKIWCKFTAIN</sequence>